<gene>
    <name evidence="4" type="ORF">SAMN02745691_00184</name>
</gene>
<protein>
    <submittedName>
        <fullName evidence="4">Uncharacterized membrane protein</fullName>
    </submittedName>
</protein>
<keyword evidence="3" id="KW-0472">Membrane</keyword>
<dbReference type="Pfam" id="PF07155">
    <property type="entry name" value="ECF-ribofla_trS"/>
    <property type="match status" value="1"/>
</dbReference>
<dbReference type="STRING" id="1122934.SAMN02745691_00184"/>
<keyword evidence="5" id="KW-1185">Reference proteome</keyword>
<evidence type="ECO:0000256" key="2">
    <source>
        <dbReference type="ARBA" id="ARBA00022989"/>
    </source>
</evidence>
<dbReference type="RefSeq" id="WP_094757237.1">
    <property type="nucleotide sequence ID" value="NZ_FQYT01000002.1"/>
</dbReference>
<keyword evidence="2 3" id="KW-1133">Transmembrane helix</keyword>
<dbReference type="PANTHER" id="PTHR37815">
    <property type="entry name" value="UPF0397 PROTEIN BC_2624-RELATED"/>
    <property type="match status" value="1"/>
</dbReference>
<feature type="transmembrane region" description="Helical" evidence="3">
    <location>
        <begin position="16"/>
        <end position="41"/>
    </location>
</feature>
<dbReference type="Gene3D" id="1.10.1760.20">
    <property type="match status" value="1"/>
</dbReference>
<dbReference type="OrthoDB" id="411368at2"/>
<proteinExistence type="predicted"/>
<dbReference type="InterPro" id="IPR009825">
    <property type="entry name" value="ECF_substrate-spec-like"/>
</dbReference>
<feature type="transmembrane region" description="Helical" evidence="3">
    <location>
        <begin position="112"/>
        <end position="137"/>
    </location>
</feature>
<keyword evidence="1 3" id="KW-0812">Transmembrane</keyword>
<evidence type="ECO:0000313" key="4">
    <source>
        <dbReference type="EMBL" id="SHI36562.1"/>
    </source>
</evidence>
<evidence type="ECO:0000313" key="5">
    <source>
        <dbReference type="Proteomes" id="UP000184342"/>
    </source>
</evidence>
<evidence type="ECO:0000256" key="1">
    <source>
        <dbReference type="ARBA" id="ARBA00022692"/>
    </source>
</evidence>
<evidence type="ECO:0000256" key="3">
    <source>
        <dbReference type="SAM" id="Phobius"/>
    </source>
</evidence>
<dbReference type="Proteomes" id="UP000184342">
    <property type="component" value="Unassembled WGS sequence"/>
</dbReference>
<dbReference type="GO" id="GO:0016020">
    <property type="term" value="C:membrane"/>
    <property type="evidence" value="ECO:0007669"/>
    <property type="project" value="InterPro"/>
</dbReference>
<organism evidence="4 5">
    <name type="scientific">Parasporobacterium paucivorans DSM 15970</name>
    <dbReference type="NCBI Taxonomy" id="1122934"/>
    <lineage>
        <taxon>Bacteria</taxon>
        <taxon>Bacillati</taxon>
        <taxon>Bacillota</taxon>
        <taxon>Clostridia</taxon>
        <taxon>Lachnospirales</taxon>
        <taxon>Lachnospiraceae</taxon>
        <taxon>Parasporobacterium</taxon>
    </lineage>
</organism>
<accession>A0A1M6AJC1</accession>
<dbReference type="EMBL" id="FQYT01000002">
    <property type="protein sequence ID" value="SHI36562.1"/>
    <property type="molecule type" value="Genomic_DNA"/>
</dbReference>
<sequence>MTMNVENKEGISVKKLVYAALATALICISTMFIQVTIPLGYAHFGNTFILLSSYLFGKRVGAASAAVGSALADFLTGYAIWIIPTLIIKSIMGFVIGSLSNKNNHPKKVASAGLLAGAVISNAWMVVGYTFSGAILYGSLAAGLASTPGLILEGVVNIVAFYILAFILEKSSFIKTMTR</sequence>
<dbReference type="PANTHER" id="PTHR37815:SF3">
    <property type="entry name" value="UPF0397 PROTEIN SPR0429"/>
    <property type="match status" value="1"/>
</dbReference>
<dbReference type="AlphaFoldDB" id="A0A1M6AJC1"/>
<reference evidence="4 5" key="1">
    <citation type="submission" date="2016-11" db="EMBL/GenBank/DDBJ databases">
        <authorList>
            <person name="Jaros S."/>
            <person name="Januszkiewicz K."/>
            <person name="Wedrychowicz H."/>
        </authorList>
    </citation>
    <scope>NUCLEOTIDE SEQUENCE [LARGE SCALE GENOMIC DNA]</scope>
    <source>
        <strain evidence="4 5">DSM 15970</strain>
    </source>
</reference>
<name>A0A1M6AJC1_9FIRM</name>
<feature type="transmembrane region" description="Helical" evidence="3">
    <location>
        <begin position="149"/>
        <end position="168"/>
    </location>
</feature>
<feature type="transmembrane region" description="Helical" evidence="3">
    <location>
        <begin position="78"/>
        <end position="100"/>
    </location>
</feature>